<dbReference type="OMA" id="RTGGINS"/>
<dbReference type="Gene3D" id="3.80.10.10">
    <property type="entry name" value="Ribonuclease Inhibitor"/>
    <property type="match status" value="1"/>
</dbReference>
<dbReference type="Proteomes" id="UP000029665">
    <property type="component" value="Unassembled WGS sequence"/>
</dbReference>
<protein>
    <submittedName>
        <fullName evidence="1">Uncharacterized protein</fullName>
    </submittedName>
</protein>
<dbReference type="SUPFAM" id="SSF52047">
    <property type="entry name" value="RNI-like"/>
    <property type="match status" value="1"/>
</dbReference>
<dbReference type="HOGENOM" id="CLU_038856_0_0_1"/>
<keyword evidence="2" id="KW-1185">Reference proteome</keyword>
<evidence type="ECO:0000313" key="1">
    <source>
        <dbReference type="EMBL" id="CDO73565.1"/>
    </source>
</evidence>
<sequence length="391" mass="45116">MPSLPVELWLEVFRWATLTRSSHALYATKYCPFETSTAAVYHDYDEAKWTKRALSLVCKRWRAWTAPLLYEDIVLPLADLPLNRMLLGNDEHREDETAILPCAHWVRRVRLPYSSTIVNAPPPFPIEAVRVLESCYSVEVLVRTTDTLSPLAFEFDTGCPPLPSLKRLDWWHHNDAARTGGINSLPHVLKNAPNIEYLSIGGEMWPHFLNEPAVHLSHLSTLHLRRLNAFFVLQMSRWSLPSLQHVIFDQIQNADIYWPFWQSFGAQIRTVELGVSLKFYVHDFLPLVFSGCPKLEELNYHVLFTRVPRIDRPQESIATIGLHALSNGFFRVGSPEFWSHLRQHFEAFTKQTFPALRRIKLYGEWAAVANDGEFEHLAKPLHERGCVIEMA</sequence>
<dbReference type="OrthoDB" id="3256525at2759"/>
<gene>
    <name evidence="1" type="ORF">BN946_scf185014.g35</name>
</gene>
<name>A0A060SGN6_PYCCI</name>
<dbReference type="AlphaFoldDB" id="A0A060SGN6"/>
<dbReference type="InterPro" id="IPR032675">
    <property type="entry name" value="LRR_dom_sf"/>
</dbReference>
<proteinExistence type="predicted"/>
<accession>A0A060SGN6</accession>
<dbReference type="EMBL" id="CCBP010000122">
    <property type="protein sequence ID" value="CDO73565.1"/>
    <property type="molecule type" value="Genomic_DNA"/>
</dbReference>
<organism evidence="1 2">
    <name type="scientific">Pycnoporus cinnabarinus</name>
    <name type="common">Cinnabar-red polypore</name>
    <name type="synonym">Trametes cinnabarina</name>
    <dbReference type="NCBI Taxonomy" id="5643"/>
    <lineage>
        <taxon>Eukaryota</taxon>
        <taxon>Fungi</taxon>
        <taxon>Dikarya</taxon>
        <taxon>Basidiomycota</taxon>
        <taxon>Agaricomycotina</taxon>
        <taxon>Agaricomycetes</taxon>
        <taxon>Polyporales</taxon>
        <taxon>Polyporaceae</taxon>
        <taxon>Trametes</taxon>
    </lineage>
</organism>
<reference evidence="1" key="1">
    <citation type="submission" date="2014-01" db="EMBL/GenBank/DDBJ databases">
        <title>The genome of the white-rot fungus Pycnoporus cinnabarinus: a basidiomycete model with a versatile arsenal for lignocellulosic biomass breakdown.</title>
        <authorList>
            <person name="Levasseur A."/>
            <person name="Lomascolo A."/>
            <person name="Ruiz-Duenas F.J."/>
            <person name="Uzan E."/>
            <person name="Piumi F."/>
            <person name="Kues U."/>
            <person name="Ram A.F.J."/>
            <person name="Murat C."/>
            <person name="Haon M."/>
            <person name="Benoit I."/>
            <person name="Arfi Y."/>
            <person name="Chevret D."/>
            <person name="Drula E."/>
            <person name="Kwon M.J."/>
            <person name="Gouret P."/>
            <person name="Lesage-Meessen L."/>
            <person name="Lombard V."/>
            <person name="Mariette J."/>
            <person name="Noirot C."/>
            <person name="Park J."/>
            <person name="Patyshakuliyeva A."/>
            <person name="Wieneger R.A.B."/>
            <person name="Wosten H.A.B."/>
            <person name="Martin F."/>
            <person name="Coutinho P.M."/>
            <person name="de Vries R."/>
            <person name="Martinez A.T."/>
            <person name="Klopp C."/>
            <person name="Pontarotti P."/>
            <person name="Henrissat B."/>
            <person name="Record E."/>
        </authorList>
    </citation>
    <scope>NUCLEOTIDE SEQUENCE [LARGE SCALE GENOMIC DNA]</scope>
    <source>
        <strain evidence="1">BRFM137</strain>
    </source>
</reference>
<comment type="caution">
    <text evidence="1">The sequence shown here is derived from an EMBL/GenBank/DDBJ whole genome shotgun (WGS) entry which is preliminary data.</text>
</comment>
<evidence type="ECO:0000313" key="2">
    <source>
        <dbReference type="Proteomes" id="UP000029665"/>
    </source>
</evidence>